<feature type="transmembrane region" description="Helical" evidence="9">
    <location>
        <begin position="901"/>
        <end position="919"/>
    </location>
</feature>
<feature type="transmembrane region" description="Helical" evidence="9">
    <location>
        <begin position="569"/>
        <end position="593"/>
    </location>
</feature>
<dbReference type="AlphaFoldDB" id="A0A0K2UAM9"/>
<evidence type="ECO:0000256" key="9">
    <source>
        <dbReference type="SAM" id="Phobius"/>
    </source>
</evidence>
<feature type="transmembrane region" description="Helical" evidence="9">
    <location>
        <begin position="485"/>
        <end position="510"/>
    </location>
</feature>
<evidence type="ECO:0000256" key="1">
    <source>
        <dbReference type="ARBA" id="ARBA00004651"/>
    </source>
</evidence>
<keyword evidence="6 9" id="KW-0472">Membrane</keyword>
<dbReference type="InterPro" id="IPR036058">
    <property type="entry name" value="Kazal_dom_sf"/>
</dbReference>
<dbReference type="InterPro" id="IPR002350">
    <property type="entry name" value="Kazal_dom"/>
</dbReference>
<organism evidence="11">
    <name type="scientific">Lepeophtheirus salmonis</name>
    <name type="common">Salmon louse</name>
    <name type="synonym">Caligus salmonis</name>
    <dbReference type="NCBI Taxonomy" id="72036"/>
    <lineage>
        <taxon>Eukaryota</taxon>
        <taxon>Metazoa</taxon>
        <taxon>Ecdysozoa</taxon>
        <taxon>Arthropoda</taxon>
        <taxon>Crustacea</taxon>
        <taxon>Multicrustacea</taxon>
        <taxon>Hexanauplia</taxon>
        <taxon>Copepoda</taxon>
        <taxon>Siphonostomatoida</taxon>
        <taxon>Caligidae</taxon>
        <taxon>Lepeophtheirus</taxon>
    </lineage>
</organism>
<keyword evidence="7" id="KW-1015">Disulfide bond</keyword>
<feature type="compositionally biased region" description="Low complexity" evidence="8">
    <location>
        <begin position="41"/>
        <end position="54"/>
    </location>
</feature>
<feature type="transmembrane region" description="Helical" evidence="9">
    <location>
        <begin position="697"/>
        <end position="715"/>
    </location>
</feature>
<evidence type="ECO:0000256" key="6">
    <source>
        <dbReference type="ARBA" id="ARBA00023136"/>
    </source>
</evidence>
<feature type="transmembrane region" description="Helical" evidence="9">
    <location>
        <begin position="522"/>
        <end position="549"/>
    </location>
</feature>
<dbReference type="GO" id="GO:0016323">
    <property type="term" value="C:basolateral plasma membrane"/>
    <property type="evidence" value="ECO:0007669"/>
    <property type="project" value="TreeGrafter"/>
</dbReference>
<name>A0A0K2UAM9_LEPSM</name>
<evidence type="ECO:0000259" key="10">
    <source>
        <dbReference type="PROSITE" id="PS51465"/>
    </source>
</evidence>
<feature type="domain" description="Kazal-like" evidence="10">
    <location>
        <begin position="772"/>
        <end position="825"/>
    </location>
</feature>
<dbReference type="PROSITE" id="PS51465">
    <property type="entry name" value="KAZAL_2"/>
    <property type="match status" value="1"/>
</dbReference>
<reference evidence="11" key="1">
    <citation type="submission" date="2014-05" db="EMBL/GenBank/DDBJ databases">
        <authorList>
            <person name="Chronopoulou M."/>
        </authorList>
    </citation>
    <scope>NUCLEOTIDE SEQUENCE</scope>
    <source>
        <tissue evidence="11">Whole organism</tissue>
    </source>
</reference>
<dbReference type="OrthoDB" id="6376174at2759"/>
<dbReference type="CDD" id="cd17404">
    <property type="entry name" value="MFS_SLCO5_OATP5"/>
    <property type="match status" value="1"/>
</dbReference>
<dbReference type="GO" id="GO:0015347">
    <property type="term" value="F:sodium-independent organic anion transmembrane transporter activity"/>
    <property type="evidence" value="ECO:0007669"/>
    <property type="project" value="TreeGrafter"/>
</dbReference>
<dbReference type="InterPro" id="IPR036259">
    <property type="entry name" value="MFS_trans_sf"/>
</dbReference>
<evidence type="ECO:0000256" key="2">
    <source>
        <dbReference type="ARBA" id="ARBA00009657"/>
    </source>
</evidence>
<evidence type="ECO:0000256" key="4">
    <source>
        <dbReference type="ARBA" id="ARBA00022692"/>
    </source>
</evidence>
<dbReference type="Pfam" id="PF07648">
    <property type="entry name" value="Kazal_2"/>
    <property type="match status" value="1"/>
</dbReference>
<dbReference type="SUPFAM" id="SSF103473">
    <property type="entry name" value="MFS general substrate transporter"/>
    <property type="match status" value="1"/>
</dbReference>
<feature type="transmembrane region" description="Helical" evidence="9">
    <location>
        <begin position="655"/>
        <end position="677"/>
    </location>
</feature>
<proteinExistence type="inferred from homology"/>
<accession>A0A0K2UAM9</accession>
<protein>
    <submittedName>
        <fullName evidence="11">Solute carrier organic anion transporter family member 5A1like [Apis florea]</fullName>
    </submittedName>
</protein>
<feature type="region of interest" description="Disordered" evidence="8">
    <location>
        <begin position="209"/>
        <end position="239"/>
    </location>
</feature>
<feature type="transmembrane region" description="Helical" evidence="9">
    <location>
        <begin position="355"/>
        <end position="375"/>
    </location>
</feature>
<dbReference type="InterPro" id="IPR004156">
    <property type="entry name" value="OATP"/>
</dbReference>
<feature type="region of interest" description="Disordered" evidence="8">
    <location>
        <begin position="81"/>
        <end position="115"/>
    </location>
</feature>
<feature type="transmembrane region" description="Helical" evidence="9">
    <location>
        <begin position="958"/>
        <end position="980"/>
    </location>
</feature>
<comment type="similarity">
    <text evidence="2">Belongs to the organo anion transporter (TC 2.A.60) family.</text>
</comment>
<keyword evidence="3" id="KW-1003">Cell membrane</keyword>
<dbReference type="GO" id="GO:0043252">
    <property type="term" value="P:sodium-independent organic anion transport"/>
    <property type="evidence" value="ECO:0007669"/>
    <property type="project" value="TreeGrafter"/>
</dbReference>
<feature type="transmembrane region" description="Helical" evidence="9">
    <location>
        <begin position="382"/>
        <end position="404"/>
    </location>
</feature>
<evidence type="ECO:0000256" key="5">
    <source>
        <dbReference type="ARBA" id="ARBA00022989"/>
    </source>
</evidence>
<feature type="region of interest" description="Disordered" evidence="8">
    <location>
        <begin position="1"/>
        <end position="63"/>
    </location>
</feature>
<dbReference type="PANTHER" id="PTHR11388">
    <property type="entry name" value="ORGANIC ANION TRANSPORTER"/>
    <property type="match status" value="1"/>
</dbReference>
<feature type="transmembrane region" description="Helical" evidence="9">
    <location>
        <begin position="727"/>
        <end position="747"/>
    </location>
</feature>
<feature type="compositionally biased region" description="Basic residues" evidence="8">
    <location>
        <begin position="209"/>
        <end position="238"/>
    </location>
</feature>
<keyword evidence="4 9" id="KW-0812">Transmembrane</keyword>
<dbReference type="NCBIfam" id="TIGR00805">
    <property type="entry name" value="oat"/>
    <property type="match status" value="1"/>
</dbReference>
<evidence type="ECO:0000313" key="11">
    <source>
        <dbReference type="EMBL" id="CDW34756.1"/>
    </source>
</evidence>
<sequence>MDSCVYISDTDGGSSSAHPPAVQVKLAPKSPFLRQNDRPDSVITTSSIVSNSSGSEEEPPLPVPLLLSSLPSSTPTLYAMSGLYTNNSSKPHLVKTNSTPPSTHPTPPKEHGSSAQEDQLLFFSQDSASLQSTSKTFNHSVVKSKTLPASASINGVSSSSFSHSSGVGVSGLPSSANCHRRQASTPVQLSLYNGAVGGGNSAVKKAAYHPGHRRSHSHGHHRFPSACTHHHHSNHRRTGSSVIETLQTFSCGSTEHCYERENSLALFLENLKKEQQSRYEKKELHEMQDELEDLRDCGLGACRPSCMQSLSSIKVFVFLLSVLVTLQQALSSGYLNSVITTIEKRYEIPSSITGIIASMYDIGNVITVIFVSYLGSRRRIPVWIGMGVLVMGIGSITFSLPHFLSDSHSIKSDINGSSTDNICRGPRIIPHKSAEDLLIEKLPALGNIKSLAEGLPNPPLAPHNNQYNRKGNCIEEANESAALPIFIFMLSQLLLGCGGSPLFTLGTTYIDNHVKRDSSSMYIGVMYSMCAFGPVCGFLLGAYLLSFYVDTGSSDISSLTLDSTDRHWVGMWWGGFLICGVLMILISIPFFFFPKELKKEKVKVYIDDKYHHAKDPSIRPKHHSEQKSIKIEDDNYGKDIKDIPRSTWKLLTNKIYIVTCLGACMELIIVSGFIFFLPKYLETQFNLSKSQASMFTGGIAIPGACIGIFFGGYILKRLQLRPKGAVQLVIFFNFLCLACYVMLFFFGCDNVKMAGTTSPYYSNVNKTEPFTINLTASCNFGCQCDMNDVQPVCGANGLTYFSPCHAGCTETGSRNNNYTDCACVVNTEEKYLSSPIRRGKSGNNFAEVTVIPVATAGPCYTQCGMILPFMVLLFFMTLVVAVTQMPVLMVVLRSVEEEEKAFALGIQFVIFRLFGYIPSPILFGNVIDSTCILWKSTCEGAAGGSCLMYDIEAFRYKYVGVCSAIKVCSVIIFLIDWWLIRNRQNMEEKSGEGLSVGEVVNSMISLDKLFEQEGPVWVKMADDDECIEKNPTVDETTLPLEHDMEVRKRHHQEEDQRHKIQME</sequence>
<dbReference type="SUPFAM" id="SSF100895">
    <property type="entry name" value="Kazal-type serine protease inhibitors"/>
    <property type="match status" value="1"/>
</dbReference>
<dbReference type="RefSeq" id="XP_040565179.1">
    <property type="nucleotide sequence ID" value="XM_040709245.2"/>
</dbReference>
<keyword evidence="5 9" id="KW-1133">Transmembrane helix</keyword>
<feature type="transmembrane region" description="Helical" evidence="9">
    <location>
        <begin position="315"/>
        <end position="335"/>
    </location>
</feature>
<dbReference type="KEGG" id="lsm:121115082"/>
<dbReference type="EMBL" id="HACA01017395">
    <property type="protein sequence ID" value="CDW34756.1"/>
    <property type="molecule type" value="Transcribed_RNA"/>
</dbReference>
<dbReference type="PANTHER" id="PTHR11388:SF142">
    <property type="entry name" value="SOLUTE CARRIER ORGANIC ANION TRANSPORTER FAMILY MEMBER 5A1"/>
    <property type="match status" value="1"/>
</dbReference>
<dbReference type="Pfam" id="PF03137">
    <property type="entry name" value="OATP"/>
    <property type="match status" value="1"/>
</dbReference>
<comment type="subcellular location">
    <subcellularLocation>
        <location evidence="1">Cell membrane</location>
        <topology evidence="1">Multi-pass membrane protein</topology>
    </subcellularLocation>
</comment>
<evidence type="ECO:0000256" key="7">
    <source>
        <dbReference type="ARBA" id="ARBA00023157"/>
    </source>
</evidence>
<evidence type="ECO:0000256" key="8">
    <source>
        <dbReference type="SAM" id="MobiDB-lite"/>
    </source>
</evidence>
<evidence type="ECO:0000256" key="3">
    <source>
        <dbReference type="ARBA" id="ARBA00022475"/>
    </source>
</evidence>
<dbReference type="Gene3D" id="1.20.1250.20">
    <property type="entry name" value="MFS general substrate transporter like domains"/>
    <property type="match status" value="1"/>
</dbReference>
<dbReference type="GeneID" id="121115082"/>
<feature type="transmembrane region" description="Helical" evidence="9">
    <location>
        <begin position="865"/>
        <end position="889"/>
    </location>
</feature>